<feature type="region of interest" description="Disordered" evidence="5">
    <location>
        <begin position="283"/>
        <end position="305"/>
    </location>
</feature>
<dbReference type="GO" id="GO:0019843">
    <property type="term" value="F:rRNA binding"/>
    <property type="evidence" value="ECO:0007669"/>
    <property type="project" value="InterPro"/>
</dbReference>
<dbReference type="InterPro" id="IPR026532">
    <property type="entry name" value="BRX1"/>
</dbReference>
<dbReference type="GO" id="GO:0005730">
    <property type="term" value="C:nucleolus"/>
    <property type="evidence" value="ECO:0007669"/>
    <property type="project" value="UniProtKB-SubCell"/>
</dbReference>
<keyword evidence="8" id="KW-1185">Reference proteome</keyword>
<dbReference type="Pfam" id="PF04427">
    <property type="entry name" value="Brix"/>
    <property type="match status" value="1"/>
</dbReference>
<dbReference type="OrthoDB" id="1638493at2759"/>
<keyword evidence="4" id="KW-0539">Nucleus</keyword>
<organism evidence="7 8">
    <name type="scientific">Giardia muris</name>
    <dbReference type="NCBI Taxonomy" id="5742"/>
    <lineage>
        <taxon>Eukaryota</taxon>
        <taxon>Metamonada</taxon>
        <taxon>Diplomonadida</taxon>
        <taxon>Hexamitidae</taxon>
        <taxon>Giardiinae</taxon>
        <taxon>Giardia</taxon>
    </lineage>
</organism>
<dbReference type="Proteomes" id="UP000315496">
    <property type="component" value="Chromosome 4"/>
</dbReference>
<feature type="domain" description="Brix" evidence="6">
    <location>
        <begin position="22"/>
        <end position="220"/>
    </location>
</feature>
<comment type="similarity">
    <text evidence="2">Belongs to the BRX1 family.</text>
</comment>
<keyword evidence="3" id="KW-0690">Ribosome biogenesis</keyword>
<dbReference type="PANTHER" id="PTHR13634:SF0">
    <property type="entry name" value="RIBOSOME BIOGENESIS PROTEIN BRX1 HOMOLOG"/>
    <property type="match status" value="1"/>
</dbReference>
<dbReference type="GO" id="GO:0006364">
    <property type="term" value="P:rRNA processing"/>
    <property type="evidence" value="ECO:0007669"/>
    <property type="project" value="InterPro"/>
</dbReference>
<protein>
    <submittedName>
        <fullName evidence="7">Ribosome biogenesis protein Brix</fullName>
    </submittedName>
</protein>
<evidence type="ECO:0000256" key="5">
    <source>
        <dbReference type="SAM" id="MobiDB-lite"/>
    </source>
</evidence>
<dbReference type="SUPFAM" id="SSF52954">
    <property type="entry name" value="Class II aaRS ABD-related"/>
    <property type="match status" value="1"/>
</dbReference>
<evidence type="ECO:0000256" key="2">
    <source>
        <dbReference type="ARBA" id="ARBA00006369"/>
    </source>
</evidence>
<dbReference type="PROSITE" id="PS50833">
    <property type="entry name" value="BRIX"/>
    <property type="match status" value="1"/>
</dbReference>
<name>A0A4Z1T0B4_GIAMU</name>
<reference evidence="7 8" key="1">
    <citation type="submission" date="2019-05" db="EMBL/GenBank/DDBJ databases">
        <title>The compact genome of Giardia muris reveals important steps in the evolution of intestinal protozoan parasites.</title>
        <authorList>
            <person name="Xu F."/>
            <person name="Jimenez-Gonzalez A."/>
            <person name="Einarsson E."/>
            <person name="Astvaldsson A."/>
            <person name="Peirasmaki D."/>
            <person name="Eckmann L."/>
            <person name="Andersson J.O."/>
            <person name="Svard S.G."/>
            <person name="Jerlstrom-Hultqvist J."/>
        </authorList>
    </citation>
    <scope>NUCLEOTIDE SEQUENCE [LARGE SCALE GENOMIC DNA]</scope>
    <source>
        <strain evidence="7 8">Roberts-Thomson</strain>
    </source>
</reference>
<evidence type="ECO:0000256" key="1">
    <source>
        <dbReference type="ARBA" id="ARBA00004604"/>
    </source>
</evidence>
<evidence type="ECO:0000313" key="8">
    <source>
        <dbReference type="Proteomes" id="UP000315496"/>
    </source>
</evidence>
<evidence type="ECO:0000313" key="7">
    <source>
        <dbReference type="EMBL" id="TNJ27333.1"/>
    </source>
</evidence>
<dbReference type="EMBL" id="VDLU01000004">
    <property type="protein sequence ID" value="TNJ27333.1"/>
    <property type="molecule type" value="Genomic_DNA"/>
</dbReference>
<dbReference type="PANTHER" id="PTHR13634">
    <property type="entry name" value="RIBOSOME BIOGENESIS PROTEIN BRIX"/>
    <property type="match status" value="1"/>
</dbReference>
<gene>
    <name evidence="7" type="ORF">GMRT_13842</name>
</gene>
<accession>A0A4Z1T0B4</accession>
<evidence type="ECO:0000256" key="4">
    <source>
        <dbReference type="ARBA" id="ARBA00023242"/>
    </source>
</evidence>
<evidence type="ECO:0000259" key="6">
    <source>
        <dbReference type="PROSITE" id="PS50833"/>
    </source>
</evidence>
<dbReference type="InterPro" id="IPR007109">
    <property type="entry name" value="Brix"/>
</dbReference>
<dbReference type="VEuPathDB" id="GiardiaDB:GMRT_13842"/>
<dbReference type="GO" id="GO:0000027">
    <property type="term" value="P:ribosomal large subunit assembly"/>
    <property type="evidence" value="ECO:0007669"/>
    <property type="project" value="TreeGrafter"/>
</dbReference>
<comment type="caution">
    <text evidence="7">The sequence shown here is derived from an EMBL/GenBank/DDBJ whole genome shotgun (WGS) entry which is preliminary data.</text>
</comment>
<sequence>MASPVLPPTRVDEHSGHAYPAHKVLMIKCKGTTTAYGRLKSDMERLIPHHKKDPRFENRLPISTLAELIRLRTCDHAIFWEVRHRKDLTWWLTSYPHGPTVKLQVTNLHPSDALRFRGNFRRFTRPVLSFSHDFNEKIELRICKELFKRVFSTPYLHHKSAPFVDHVIAFRVREDGISIDVRVYSITANDNVKGCDPESLEETGPSFTLIPFMILSAVMAGDVLWTNPNFVSPGQRMKILREQEQQKKISRMKAVERMRNRDVTRPIDPIDLCLTRQGFEDAFGPIETSGNPGGSIMRHFTKSHE</sequence>
<dbReference type="AlphaFoldDB" id="A0A4Z1T0B4"/>
<comment type="subcellular location">
    <subcellularLocation>
        <location evidence="1">Nucleus</location>
        <location evidence="1">Nucleolus</location>
    </subcellularLocation>
</comment>
<evidence type="ECO:0000256" key="3">
    <source>
        <dbReference type="ARBA" id="ARBA00022517"/>
    </source>
</evidence>
<dbReference type="SMART" id="SM00879">
    <property type="entry name" value="Brix"/>
    <property type="match status" value="1"/>
</dbReference>
<proteinExistence type="inferred from homology"/>